<keyword evidence="3" id="KW-1185">Reference proteome</keyword>
<organism evidence="2 3">
    <name type="scientific">Protopolystoma xenopodis</name>
    <dbReference type="NCBI Taxonomy" id="117903"/>
    <lineage>
        <taxon>Eukaryota</taxon>
        <taxon>Metazoa</taxon>
        <taxon>Spiralia</taxon>
        <taxon>Lophotrochozoa</taxon>
        <taxon>Platyhelminthes</taxon>
        <taxon>Monogenea</taxon>
        <taxon>Polyopisthocotylea</taxon>
        <taxon>Polystomatidea</taxon>
        <taxon>Polystomatidae</taxon>
        <taxon>Protopolystoma</taxon>
    </lineage>
</organism>
<proteinExistence type="predicted"/>
<name>A0A3S5B238_9PLAT</name>
<gene>
    <name evidence="2" type="ORF">PXEA_LOCUS31581</name>
</gene>
<protein>
    <submittedName>
        <fullName evidence="2">Uncharacterized protein</fullName>
    </submittedName>
</protein>
<feature type="chain" id="PRO_5018571419" evidence="1">
    <location>
        <begin position="30"/>
        <end position="308"/>
    </location>
</feature>
<feature type="signal peptide" evidence="1">
    <location>
        <begin position="1"/>
        <end position="29"/>
    </location>
</feature>
<evidence type="ECO:0000256" key="1">
    <source>
        <dbReference type="SAM" id="SignalP"/>
    </source>
</evidence>
<evidence type="ECO:0000313" key="2">
    <source>
        <dbReference type="EMBL" id="VEL38141.1"/>
    </source>
</evidence>
<dbReference type="Proteomes" id="UP000784294">
    <property type="component" value="Unassembled WGS sequence"/>
</dbReference>
<keyword evidence="1" id="KW-0732">Signal</keyword>
<accession>A0A3S5B238</accession>
<sequence length="308" mass="33044">MDGPSWLSFQSLGISKSALFLLSLPSLAGVTILCPHCFQTHCNVNPDRLVLGPDSSVRPADCDINEEVGSDRSLGSEKMRPILEVANSARVVWHSRLSAEKGTGLLRPEASRTACVKHRFVGSDAHQPDSTEPGRLGRFDAVSMAPSRGQLTGALFERPDVRTSKRSAPTCILSQPTIVTTFETSPRNGFKDGPVPSCAGAVGSTAGLLPLSPSSSCSSPGYRWPGYPEFSNPTSFQPIHSKPASSLLTVGLHRHQSPPTIQPSPNGQLNLWASVSEAESTVSLHHLLQLHPELGRFLQLSSSNRQIK</sequence>
<evidence type="ECO:0000313" key="3">
    <source>
        <dbReference type="Proteomes" id="UP000784294"/>
    </source>
</evidence>
<dbReference type="EMBL" id="CAAALY010257010">
    <property type="protein sequence ID" value="VEL38141.1"/>
    <property type="molecule type" value="Genomic_DNA"/>
</dbReference>
<reference evidence="2" key="1">
    <citation type="submission" date="2018-11" db="EMBL/GenBank/DDBJ databases">
        <authorList>
            <consortium name="Pathogen Informatics"/>
        </authorList>
    </citation>
    <scope>NUCLEOTIDE SEQUENCE</scope>
</reference>
<comment type="caution">
    <text evidence="2">The sequence shown here is derived from an EMBL/GenBank/DDBJ whole genome shotgun (WGS) entry which is preliminary data.</text>
</comment>
<dbReference type="AlphaFoldDB" id="A0A3S5B238"/>